<sequence length="547" mass="61449">MAGHVNMMDDVLITQLPPVILRSALRALVSQGKTSQAVFVDHVQRRLRASPPAFMHYTELFDTSFPSHPQFLAAVRCLFTSKMAVESLPYFSHFLTCILQADLLWASDSELEATLTRACADVVQAVQALKECHPPRTEELRNRLFDLQRALMTCETYSAGKDLSYPFARARLQVDDAVSWFFPDSTTIRGVPASSQPLEWSHLLPDTANIIAIEHTSLGSLEVPRLFNGLWQLSYKQNAALAQLVKAGLLATDMADHYGDAELVYGSFRTRLPPTVANTVIAATKWCIFRPPEVEISRHFVLEAVRERSRRVGGRIELLQFHWYNYSNKDYLLILAELVRISKMYPELVSNIGLCNFDAGHTEEACLYMISEIGEVGLVSNQVQYSLVDSRPCIKLAAVCTKYGLKILTYGSLCGGFISQKWLGAEAPDIYCESLQLTPSQRKYFDMITTWASWNDFQKLLRTLKTIADKHQVELANVATRWVLDRPAVGAVIVGTRLGVSNNAESNVKVFSLKLDQDDMSRLDEFALGRVDRVFESIGDCGHEYQC</sequence>
<dbReference type="OrthoDB" id="686384at2759"/>
<feature type="domain" description="NADP-dependent oxidoreductase" evidence="1">
    <location>
        <begin position="236"/>
        <end position="526"/>
    </location>
</feature>
<dbReference type="Pfam" id="PF00248">
    <property type="entry name" value="Aldo_ket_red"/>
    <property type="match status" value="1"/>
</dbReference>
<evidence type="ECO:0000313" key="2">
    <source>
        <dbReference type="EMBL" id="KAE9400219.1"/>
    </source>
</evidence>
<gene>
    <name evidence="2" type="ORF">BT96DRAFT_919615</name>
</gene>
<reference evidence="2" key="1">
    <citation type="journal article" date="2019" name="Environ. Microbiol.">
        <title>Fungal ecological strategies reflected in gene transcription - a case study of two litter decomposers.</title>
        <authorList>
            <person name="Barbi F."/>
            <person name="Kohler A."/>
            <person name="Barry K."/>
            <person name="Baskaran P."/>
            <person name="Daum C."/>
            <person name="Fauchery L."/>
            <person name="Ihrmark K."/>
            <person name="Kuo A."/>
            <person name="LaButti K."/>
            <person name="Lipzen A."/>
            <person name="Morin E."/>
            <person name="Grigoriev I.V."/>
            <person name="Henrissat B."/>
            <person name="Lindahl B."/>
            <person name="Martin F."/>
        </authorList>
    </citation>
    <scope>NUCLEOTIDE SEQUENCE</scope>
    <source>
        <strain evidence="2">JB14</strain>
    </source>
</reference>
<protein>
    <submittedName>
        <fullName evidence="2">Aldo-keto reductase</fullName>
    </submittedName>
</protein>
<dbReference type="SUPFAM" id="SSF51430">
    <property type="entry name" value="NAD(P)-linked oxidoreductase"/>
    <property type="match status" value="1"/>
</dbReference>
<dbReference type="Proteomes" id="UP000799118">
    <property type="component" value="Unassembled WGS sequence"/>
</dbReference>
<dbReference type="InterPro" id="IPR036812">
    <property type="entry name" value="NAD(P)_OxRdtase_dom_sf"/>
</dbReference>
<evidence type="ECO:0000259" key="1">
    <source>
        <dbReference type="Pfam" id="PF00248"/>
    </source>
</evidence>
<proteinExistence type="predicted"/>
<dbReference type="InterPro" id="IPR023210">
    <property type="entry name" value="NADP_OxRdtase_dom"/>
</dbReference>
<accession>A0A6A4HP31</accession>
<name>A0A6A4HP31_9AGAR</name>
<dbReference type="PANTHER" id="PTHR43147:SF2">
    <property type="entry name" value="NADP-DEPENDENT OXIDOREDUCTASE DOMAIN-CONTAINING PROTEIN"/>
    <property type="match status" value="1"/>
</dbReference>
<evidence type="ECO:0000313" key="3">
    <source>
        <dbReference type="Proteomes" id="UP000799118"/>
    </source>
</evidence>
<dbReference type="Gene3D" id="3.20.20.100">
    <property type="entry name" value="NADP-dependent oxidoreductase domain"/>
    <property type="match status" value="1"/>
</dbReference>
<dbReference type="EMBL" id="ML769459">
    <property type="protein sequence ID" value="KAE9400219.1"/>
    <property type="molecule type" value="Genomic_DNA"/>
</dbReference>
<organism evidence="2 3">
    <name type="scientific">Gymnopus androsaceus JB14</name>
    <dbReference type="NCBI Taxonomy" id="1447944"/>
    <lineage>
        <taxon>Eukaryota</taxon>
        <taxon>Fungi</taxon>
        <taxon>Dikarya</taxon>
        <taxon>Basidiomycota</taxon>
        <taxon>Agaricomycotina</taxon>
        <taxon>Agaricomycetes</taxon>
        <taxon>Agaricomycetidae</taxon>
        <taxon>Agaricales</taxon>
        <taxon>Marasmiineae</taxon>
        <taxon>Omphalotaceae</taxon>
        <taxon>Gymnopus</taxon>
    </lineage>
</organism>
<keyword evidence="3" id="KW-1185">Reference proteome</keyword>
<dbReference type="PANTHER" id="PTHR43147">
    <property type="entry name" value="PROTEIN TAS"/>
    <property type="match status" value="1"/>
</dbReference>
<dbReference type="AlphaFoldDB" id="A0A6A4HP31"/>